<dbReference type="EMBL" id="MQWD01000001">
    <property type="protein sequence ID" value="PAP78138.1"/>
    <property type="molecule type" value="Genomic_DNA"/>
</dbReference>
<gene>
    <name evidence="4" type="ORF">BSZ37_17705</name>
</gene>
<keyword evidence="1" id="KW-0812">Transmembrane</keyword>
<evidence type="ECO:0000313" key="4">
    <source>
        <dbReference type="EMBL" id="PAP78138.1"/>
    </source>
</evidence>
<accession>A0A271J4C1</accession>
<reference evidence="4 5" key="1">
    <citation type="submission" date="2016-11" db="EMBL/GenBank/DDBJ databases">
        <title>Study of marine rhodopsin-containing bacteria.</title>
        <authorList>
            <person name="Yoshizawa S."/>
            <person name="Kumagai Y."/>
            <person name="Kogure K."/>
        </authorList>
    </citation>
    <scope>NUCLEOTIDE SEQUENCE [LARGE SCALE GENOMIC DNA]</scope>
    <source>
        <strain evidence="4 5">SAORIC-28</strain>
    </source>
</reference>
<dbReference type="PANTHER" id="PTHR39084:SF1">
    <property type="entry name" value="DUF4010 DOMAIN-CONTAINING PROTEIN"/>
    <property type="match status" value="1"/>
</dbReference>
<evidence type="ECO:0000313" key="5">
    <source>
        <dbReference type="Proteomes" id="UP000216339"/>
    </source>
</evidence>
<dbReference type="AlphaFoldDB" id="A0A271J4C1"/>
<name>A0A271J4C1_9BACT</name>
<dbReference type="Proteomes" id="UP000216339">
    <property type="component" value="Unassembled WGS sequence"/>
</dbReference>
<comment type="caution">
    <text evidence="4">The sequence shown here is derived from an EMBL/GenBank/DDBJ whole genome shotgun (WGS) entry which is preliminary data.</text>
</comment>
<dbReference type="InterPro" id="IPR025105">
    <property type="entry name" value="DUF4010"/>
</dbReference>
<dbReference type="Pfam" id="PF02308">
    <property type="entry name" value="MgtC"/>
    <property type="match status" value="1"/>
</dbReference>
<keyword evidence="5" id="KW-1185">Reference proteome</keyword>
<feature type="transmembrane region" description="Helical" evidence="1">
    <location>
        <begin position="184"/>
        <end position="201"/>
    </location>
</feature>
<feature type="transmembrane region" description="Helical" evidence="1">
    <location>
        <begin position="412"/>
        <end position="430"/>
    </location>
</feature>
<dbReference type="PANTHER" id="PTHR39084">
    <property type="entry name" value="MEMBRANE PROTEIN-RELATED"/>
    <property type="match status" value="1"/>
</dbReference>
<proteinExistence type="predicted"/>
<feature type="transmembrane region" description="Helical" evidence="1">
    <location>
        <begin position="100"/>
        <end position="131"/>
    </location>
</feature>
<dbReference type="Pfam" id="PF13194">
    <property type="entry name" value="DUF4010"/>
    <property type="match status" value="1"/>
</dbReference>
<feature type="transmembrane region" description="Helical" evidence="1">
    <location>
        <begin position="213"/>
        <end position="231"/>
    </location>
</feature>
<evidence type="ECO:0000256" key="1">
    <source>
        <dbReference type="SAM" id="Phobius"/>
    </source>
</evidence>
<feature type="transmembrane region" description="Helical" evidence="1">
    <location>
        <begin position="68"/>
        <end position="88"/>
    </location>
</feature>
<evidence type="ECO:0000259" key="3">
    <source>
        <dbReference type="Pfam" id="PF13194"/>
    </source>
</evidence>
<feature type="transmembrane region" description="Helical" evidence="1">
    <location>
        <begin position="6"/>
        <end position="23"/>
    </location>
</feature>
<dbReference type="RefSeq" id="WP_095511815.1">
    <property type="nucleotide sequence ID" value="NZ_MQWD01000001.1"/>
</dbReference>
<sequence>MPTDPVALLGRFGAALALGLLIGTQREFQHRREENGASSPYAGIRTFPLLALAGGLGAYLSAVLDSPWIVAAVLLAVGAFAVAAYRAGVARGDVGLTTEVAALVTTLLGALCLTGALGVVAAVGVAVAILLELKPESRRFVRALKEEELEAALKFAAVSALILPVLPDETYGPPPFDVVSPFKVWLMVVFISGISFLGYVLTKVVGATRGVGLTGLVGGLASSTATTLSFAERSKAKEALSGALAMGVFAAWAVMFARVLVEAGVVNRPLLGAVWPAITAGGVAGLAYAAFLWARNRKAEKEGEADPDEQAAFTNPFELKSALAFGALYAVILVVSKAAEMYLGTTGLYASAVASGLADVDAVTLSMAELSGPGGSVDLDTAATAVTLAAASNTVVKGGIVVATGSAAMRKAILPGTAIVLAAMLVVGWWV</sequence>
<feature type="transmembrane region" description="Helical" evidence="1">
    <location>
        <begin position="243"/>
        <end position="261"/>
    </location>
</feature>
<evidence type="ECO:0000259" key="2">
    <source>
        <dbReference type="Pfam" id="PF02308"/>
    </source>
</evidence>
<organism evidence="4 5">
    <name type="scientific">Rubrivirga marina</name>
    <dbReference type="NCBI Taxonomy" id="1196024"/>
    <lineage>
        <taxon>Bacteria</taxon>
        <taxon>Pseudomonadati</taxon>
        <taxon>Rhodothermota</taxon>
        <taxon>Rhodothermia</taxon>
        <taxon>Rhodothermales</taxon>
        <taxon>Rubricoccaceae</taxon>
        <taxon>Rubrivirga</taxon>
    </lineage>
</organism>
<dbReference type="InterPro" id="IPR049177">
    <property type="entry name" value="MgtC_SapB_SrpB_YhiD_N"/>
</dbReference>
<feature type="transmembrane region" description="Helical" evidence="1">
    <location>
        <begin position="273"/>
        <end position="294"/>
    </location>
</feature>
<keyword evidence="1" id="KW-1133">Transmembrane helix</keyword>
<feature type="transmembrane region" description="Helical" evidence="1">
    <location>
        <begin position="44"/>
        <end position="62"/>
    </location>
</feature>
<keyword evidence="1" id="KW-0472">Membrane</keyword>
<feature type="domain" description="DUF4010" evidence="3">
    <location>
        <begin position="189"/>
        <end position="405"/>
    </location>
</feature>
<feature type="domain" description="MgtC/SapB/SrpB/YhiD N-terminal" evidence="2">
    <location>
        <begin position="13"/>
        <end position="138"/>
    </location>
</feature>
<protein>
    <submittedName>
        <fullName evidence="4">Uncharacterized protein</fullName>
    </submittedName>
</protein>
<dbReference type="OrthoDB" id="9813718at2"/>